<dbReference type="PANTHER" id="PTHR39081:SF1">
    <property type="entry name" value="MUT7-C RNASE DOMAIN-CONTAINING PROTEIN"/>
    <property type="match status" value="1"/>
</dbReference>
<dbReference type="OrthoDB" id="9797655at2"/>
<gene>
    <name evidence="3" type="ORF">DQ384_34070</name>
</gene>
<reference evidence="3 4" key="1">
    <citation type="submission" date="2018-06" db="EMBL/GenBank/DDBJ databases">
        <title>Sphaerisporangium craniellae sp. nov., isolated from a marine sponge in the South China Sea.</title>
        <authorList>
            <person name="Li L."/>
        </authorList>
    </citation>
    <scope>NUCLEOTIDE SEQUENCE [LARGE SCALE GENOMIC DNA]</scope>
    <source>
        <strain evidence="3 4">CCTCC AA 208026</strain>
    </source>
</reference>
<name>A0A367EZ95_9ACTN</name>
<evidence type="ECO:0000313" key="4">
    <source>
        <dbReference type="Proteomes" id="UP000253094"/>
    </source>
</evidence>
<comment type="caution">
    <text evidence="3">The sequence shown here is derived from an EMBL/GenBank/DDBJ whole genome shotgun (WGS) entry which is preliminary data.</text>
</comment>
<dbReference type="EMBL" id="QOIL01000026">
    <property type="protein sequence ID" value="RCG23393.1"/>
    <property type="molecule type" value="Genomic_DNA"/>
</dbReference>
<evidence type="ECO:0000259" key="1">
    <source>
        <dbReference type="Pfam" id="PF01927"/>
    </source>
</evidence>
<dbReference type="RefSeq" id="WP_114032995.1">
    <property type="nucleotide sequence ID" value="NZ_QOIL01000026.1"/>
</dbReference>
<dbReference type="PANTHER" id="PTHR39081">
    <property type="entry name" value="MUT7-C DOMAIN-CONTAINING PROTEIN"/>
    <property type="match status" value="1"/>
</dbReference>
<dbReference type="Proteomes" id="UP000253094">
    <property type="component" value="Unassembled WGS sequence"/>
</dbReference>
<feature type="domain" description="Mut7-C RNAse" evidence="1">
    <location>
        <begin position="88"/>
        <end position="227"/>
    </location>
</feature>
<accession>A0A367EZ95</accession>
<dbReference type="InterPro" id="IPR002782">
    <property type="entry name" value="Mut7-C_RNAse_dom"/>
</dbReference>
<dbReference type="AlphaFoldDB" id="A0A367EZ95"/>
<dbReference type="Pfam" id="PF14451">
    <property type="entry name" value="Ub-Mut7C"/>
    <property type="match status" value="1"/>
</dbReference>
<evidence type="ECO:0008006" key="5">
    <source>
        <dbReference type="Google" id="ProtNLM"/>
    </source>
</evidence>
<proteinExistence type="predicted"/>
<feature type="domain" description="Ubiquitin Mut7-C" evidence="2">
    <location>
        <begin position="6"/>
        <end position="80"/>
    </location>
</feature>
<organism evidence="3 4">
    <name type="scientific">Sphaerisporangium album</name>
    <dbReference type="NCBI Taxonomy" id="509200"/>
    <lineage>
        <taxon>Bacteria</taxon>
        <taxon>Bacillati</taxon>
        <taxon>Actinomycetota</taxon>
        <taxon>Actinomycetes</taxon>
        <taxon>Streptosporangiales</taxon>
        <taxon>Streptosporangiaceae</taxon>
        <taxon>Sphaerisporangium</taxon>
    </lineage>
</organism>
<evidence type="ECO:0000313" key="3">
    <source>
        <dbReference type="EMBL" id="RCG23393.1"/>
    </source>
</evidence>
<dbReference type="InterPro" id="IPR027798">
    <property type="entry name" value="Ub_Mut7C"/>
</dbReference>
<keyword evidence="4" id="KW-1185">Reference proteome</keyword>
<sequence>MGAELCLRVEPGLWLFLAPRDRRDELRLPYDGASSLGHVVESAGVPLPEVGSLLADGRVVTPAYHPRDGEVVDVREMSRPQPVPVPLFLLDVHLGTLARRLRLVGVDTAYENDLDDDTLIERANAERRVLLTQDRGLLRRRMLWLGAYVRGARPEEQFDDVLGRFAPPLAPWTRCTACNGLLAPAGKEEVETGLLPGTRRSYDTFARCHACGQVYWRGAHADRLQSIVERAEHVVMTAVAD</sequence>
<protein>
    <recommendedName>
        <fullName evidence="5">Twitching motility protein PilT</fullName>
    </recommendedName>
</protein>
<evidence type="ECO:0000259" key="2">
    <source>
        <dbReference type="Pfam" id="PF14451"/>
    </source>
</evidence>
<dbReference type="Pfam" id="PF01927">
    <property type="entry name" value="Mut7-C"/>
    <property type="match status" value="1"/>
</dbReference>